<protein>
    <recommendedName>
        <fullName evidence="1">DH domain-containing protein</fullName>
    </recommendedName>
</protein>
<evidence type="ECO:0000313" key="2">
    <source>
        <dbReference type="EMBL" id="MEQ2178436.1"/>
    </source>
</evidence>
<keyword evidence="3" id="KW-1185">Reference proteome</keyword>
<dbReference type="Gene3D" id="1.20.900.10">
    <property type="entry name" value="Dbl homology (DH) domain"/>
    <property type="match status" value="1"/>
</dbReference>
<evidence type="ECO:0000259" key="1">
    <source>
        <dbReference type="PROSITE" id="PS50010"/>
    </source>
</evidence>
<feature type="domain" description="DH" evidence="1">
    <location>
        <begin position="1"/>
        <end position="93"/>
    </location>
</feature>
<reference evidence="2 3" key="1">
    <citation type="submission" date="2021-06" db="EMBL/GenBank/DDBJ databases">
        <authorList>
            <person name="Palmer J.M."/>
        </authorList>
    </citation>
    <scope>NUCLEOTIDE SEQUENCE [LARGE SCALE GENOMIC DNA]</scope>
    <source>
        <strain evidence="2 3">GA_2019</strain>
        <tissue evidence="2">Muscle</tissue>
    </source>
</reference>
<feature type="non-terminal residue" evidence="2">
    <location>
        <position position="99"/>
    </location>
</feature>
<dbReference type="SUPFAM" id="SSF48065">
    <property type="entry name" value="DBL homology domain (DH-domain)"/>
    <property type="match status" value="1"/>
</dbReference>
<comment type="caution">
    <text evidence="2">The sequence shown here is derived from an EMBL/GenBank/DDBJ whole genome shotgun (WGS) entry which is preliminary data.</text>
</comment>
<gene>
    <name evidence="2" type="ORF">GOODEAATRI_013994</name>
</gene>
<sequence length="99" mass="11544">MFLYIEEVMDVSSRLLSMLDQKQLTPDNPDFLENLFNATSLSFFLVMPVQRIARYPLLLQTIQKHTDPSHPAYALLEQAAHTSVALNCRINEYKRFREV</sequence>
<dbReference type="InterPro" id="IPR000219">
    <property type="entry name" value="DH_dom"/>
</dbReference>
<dbReference type="InterPro" id="IPR051492">
    <property type="entry name" value="Dynamin-Rho_GEF"/>
</dbReference>
<dbReference type="Proteomes" id="UP001476798">
    <property type="component" value="Unassembled WGS sequence"/>
</dbReference>
<dbReference type="EMBL" id="JAHRIO010060935">
    <property type="protein sequence ID" value="MEQ2178436.1"/>
    <property type="molecule type" value="Genomic_DNA"/>
</dbReference>
<dbReference type="PANTHER" id="PTHR22834:SF9">
    <property type="entry name" value="RHO GUANINE NUCLEOTIDE EXCHANGE FACTOR 37"/>
    <property type="match status" value="1"/>
</dbReference>
<dbReference type="InterPro" id="IPR035899">
    <property type="entry name" value="DBL_dom_sf"/>
</dbReference>
<name>A0ABV0P547_9TELE</name>
<dbReference type="Pfam" id="PF00621">
    <property type="entry name" value="RhoGEF"/>
    <property type="match status" value="1"/>
</dbReference>
<dbReference type="PANTHER" id="PTHR22834">
    <property type="entry name" value="NUCLEAR FUSION PROTEIN FUS2"/>
    <property type="match status" value="1"/>
</dbReference>
<dbReference type="PROSITE" id="PS50010">
    <property type="entry name" value="DH_2"/>
    <property type="match status" value="1"/>
</dbReference>
<evidence type="ECO:0000313" key="3">
    <source>
        <dbReference type="Proteomes" id="UP001476798"/>
    </source>
</evidence>
<organism evidence="2 3">
    <name type="scientific">Goodea atripinnis</name>
    <dbReference type="NCBI Taxonomy" id="208336"/>
    <lineage>
        <taxon>Eukaryota</taxon>
        <taxon>Metazoa</taxon>
        <taxon>Chordata</taxon>
        <taxon>Craniata</taxon>
        <taxon>Vertebrata</taxon>
        <taxon>Euteleostomi</taxon>
        <taxon>Actinopterygii</taxon>
        <taxon>Neopterygii</taxon>
        <taxon>Teleostei</taxon>
        <taxon>Neoteleostei</taxon>
        <taxon>Acanthomorphata</taxon>
        <taxon>Ovalentaria</taxon>
        <taxon>Atherinomorphae</taxon>
        <taxon>Cyprinodontiformes</taxon>
        <taxon>Goodeidae</taxon>
        <taxon>Goodea</taxon>
    </lineage>
</organism>
<accession>A0ABV0P547</accession>
<proteinExistence type="predicted"/>